<dbReference type="EC" id="1.3.1.76" evidence="2"/>
<organism evidence="8 9">
    <name type="scientific">Guptibacillus hwajinpoensis</name>
    <dbReference type="NCBI Taxonomy" id="208199"/>
    <lineage>
        <taxon>Bacteria</taxon>
        <taxon>Bacillati</taxon>
        <taxon>Bacillota</taxon>
        <taxon>Bacilli</taxon>
        <taxon>Bacillales</taxon>
        <taxon>Guptibacillaceae</taxon>
        <taxon>Guptibacillus</taxon>
    </lineage>
</organism>
<dbReference type="SUPFAM" id="SSF75615">
    <property type="entry name" value="Siroheme synthase middle domains-like"/>
    <property type="match status" value="1"/>
</dbReference>
<dbReference type="GO" id="GO:0051266">
    <property type="term" value="F:sirohydrochlorin ferrochelatase activity"/>
    <property type="evidence" value="ECO:0007669"/>
    <property type="project" value="UniProtKB-EC"/>
</dbReference>
<evidence type="ECO:0000259" key="7">
    <source>
        <dbReference type="Pfam" id="PF14824"/>
    </source>
</evidence>
<keyword evidence="3 8" id="KW-0560">Oxidoreductase</keyword>
<dbReference type="Gene3D" id="1.10.8.610">
    <property type="entry name" value="SirC, precorrin-2 dehydrogenase, C-terminal helical domain-like"/>
    <property type="match status" value="1"/>
</dbReference>
<evidence type="ECO:0000256" key="4">
    <source>
        <dbReference type="ARBA" id="ARBA00023027"/>
    </source>
</evidence>
<dbReference type="Gene3D" id="3.40.50.720">
    <property type="entry name" value="NAD(P)-binding Rossmann-like Domain"/>
    <property type="match status" value="1"/>
</dbReference>
<protein>
    <recommendedName>
        <fullName evidence="2">precorrin-2 dehydrogenase</fullName>
        <ecNumber evidence="2">1.3.1.76</ecNumber>
    </recommendedName>
</protein>
<comment type="catalytic activity">
    <reaction evidence="6">
        <text>precorrin-2 + NAD(+) = sirohydrochlorin + NADH + 2 H(+)</text>
        <dbReference type="Rhea" id="RHEA:15613"/>
        <dbReference type="ChEBI" id="CHEBI:15378"/>
        <dbReference type="ChEBI" id="CHEBI:57540"/>
        <dbReference type="ChEBI" id="CHEBI:57945"/>
        <dbReference type="ChEBI" id="CHEBI:58351"/>
        <dbReference type="ChEBI" id="CHEBI:58827"/>
        <dbReference type="EC" id="1.3.1.76"/>
    </reaction>
</comment>
<dbReference type="RefSeq" id="WP_301550891.1">
    <property type="nucleotide sequence ID" value="NZ_JAQRMZ010000002.1"/>
</dbReference>
<accession>A0ABU0JZP8</accession>
<proteinExistence type="predicted"/>
<sequence length="193" mass="21602">MNEYPVMLNLSGKKVIIVGGGRIARRKIKNLLGCGALITVISPKIHQEIQQLALEHRIHLIEREVVAEDLRKAFLIITTTNSIAVNDFVVKHASEHQLVNASHSYKAGNVSIPAILRRGRLSIAVSTGGASPILAKKIRDDLAIRYNKSYSNYVDRLYELRLETKKLCINEGERKRILEKAMITKFIDVGNGH</sequence>
<dbReference type="GeneID" id="301326231"/>
<dbReference type="InterPro" id="IPR006367">
    <property type="entry name" value="Sirohaem_synthase_N"/>
</dbReference>
<dbReference type="SUPFAM" id="SSF51735">
    <property type="entry name" value="NAD(P)-binding Rossmann-fold domains"/>
    <property type="match status" value="1"/>
</dbReference>
<dbReference type="InterPro" id="IPR042518">
    <property type="entry name" value="SirC_C"/>
</dbReference>
<comment type="pathway">
    <text evidence="1">Porphyrin-containing compound metabolism; siroheme biosynthesis; sirohydrochlorin from precorrin-2: step 1/1.</text>
</comment>
<dbReference type="PANTHER" id="PTHR35330">
    <property type="entry name" value="SIROHEME BIOSYNTHESIS PROTEIN MET8"/>
    <property type="match status" value="1"/>
</dbReference>
<dbReference type="InterPro" id="IPR028281">
    <property type="entry name" value="Sirohaem_synthase_central"/>
</dbReference>
<keyword evidence="8" id="KW-0456">Lyase</keyword>
<gene>
    <name evidence="8" type="ORF">QO000_000581</name>
</gene>
<evidence type="ECO:0000256" key="6">
    <source>
        <dbReference type="ARBA" id="ARBA00047561"/>
    </source>
</evidence>
<keyword evidence="9" id="KW-1185">Reference proteome</keyword>
<dbReference type="PANTHER" id="PTHR35330:SF1">
    <property type="entry name" value="SIROHEME BIOSYNTHESIS PROTEIN MET8"/>
    <property type="match status" value="1"/>
</dbReference>
<evidence type="ECO:0000313" key="8">
    <source>
        <dbReference type="EMBL" id="MDQ0481628.1"/>
    </source>
</evidence>
<evidence type="ECO:0000256" key="3">
    <source>
        <dbReference type="ARBA" id="ARBA00023002"/>
    </source>
</evidence>
<dbReference type="InterPro" id="IPR036291">
    <property type="entry name" value="NAD(P)-bd_dom_sf"/>
</dbReference>
<feature type="domain" description="Siroheme synthase central" evidence="7">
    <location>
        <begin position="118"/>
        <end position="143"/>
    </location>
</feature>
<dbReference type="InterPro" id="IPR028161">
    <property type="entry name" value="Met8-like"/>
</dbReference>
<evidence type="ECO:0000256" key="1">
    <source>
        <dbReference type="ARBA" id="ARBA00005010"/>
    </source>
</evidence>
<keyword evidence="5" id="KW-0627">Porphyrin biosynthesis</keyword>
<comment type="caution">
    <text evidence="8">The sequence shown here is derived from an EMBL/GenBank/DDBJ whole genome shotgun (WGS) entry which is preliminary data.</text>
</comment>
<name>A0ABU0JZP8_9BACL</name>
<dbReference type="EMBL" id="JAUSWM010000001">
    <property type="protein sequence ID" value="MDQ0481628.1"/>
    <property type="molecule type" value="Genomic_DNA"/>
</dbReference>
<keyword evidence="4" id="KW-0520">NAD</keyword>
<evidence type="ECO:0000256" key="5">
    <source>
        <dbReference type="ARBA" id="ARBA00023244"/>
    </source>
</evidence>
<dbReference type="GO" id="GO:0043115">
    <property type="term" value="F:precorrin-2 dehydrogenase activity"/>
    <property type="evidence" value="ECO:0007669"/>
    <property type="project" value="UniProtKB-EC"/>
</dbReference>
<evidence type="ECO:0000256" key="2">
    <source>
        <dbReference type="ARBA" id="ARBA00012400"/>
    </source>
</evidence>
<dbReference type="Pfam" id="PF14824">
    <property type="entry name" value="Sirohm_synth_M"/>
    <property type="match status" value="1"/>
</dbReference>
<evidence type="ECO:0000313" key="9">
    <source>
        <dbReference type="Proteomes" id="UP001226720"/>
    </source>
</evidence>
<dbReference type="Pfam" id="PF13241">
    <property type="entry name" value="NAD_binding_7"/>
    <property type="match status" value="1"/>
</dbReference>
<reference evidence="8" key="1">
    <citation type="submission" date="2023-07" db="EMBL/GenBank/DDBJ databases">
        <title>Genomic Encyclopedia of Type Strains, Phase IV (KMG-IV): sequencing the most valuable type-strain genomes for metagenomic binning, comparative biology and taxonomic classification.</title>
        <authorList>
            <person name="Goeker M."/>
        </authorList>
    </citation>
    <scope>NUCLEOTIDE SEQUENCE [LARGE SCALE GENOMIC DNA]</scope>
    <source>
        <strain evidence="8">JSM 076093</strain>
    </source>
</reference>
<dbReference type="Proteomes" id="UP001226720">
    <property type="component" value="Unassembled WGS sequence"/>
</dbReference>
<dbReference type="NCBIfam" id="TIGR01470">
    <property type="entry name" value="cysG_Nterm"/>
    <property type="match status" value="1"/>
</dbReference>